<dbReference type="EMBL" id="CP070969">
    <property type="protein sequence ID" value="QSF45750.1"/>
    <property type="molecule type" value="Genomic_DNA"/>
</dbReference>
<accession>A0ABX7LC90</accession>
<dbReference type="InterPro" id="IPR000086">
    <property type="entry name" value="NUDIX_hydrolase_dom"/>
</dbReference>
<keyword evidence="3" id="KW-1185">Reference proteome</keyword>
<evidence type="ECO:0000313" key="3">
    <source>
        <dbReference type="Proteomes" id="UP000663452"/>
    </source>
</evidence>
<dbReference type="Pfam" id="PF00293">
    <property type="entry name" value="NUDIX"/>
    <property type="match status" value="1"/>
</dbReference>
<organism evidence="2 3">
    <name type="scientific">Paenibacillus tianjinensis</name>
    <dbReference type="NCBI Taxonomy" id="2810347"/>
    <lineage>
        <taxon>Bacteria</taxon>
        <taxon>Bacillati</taxon>
        <taxon>Bacillota</taxon>
        <taxon>Bacilli</taxon>
        <taxon>Bacillales</taxon>
        <taxon>Paenibacillaceae</taxon>
        <taxon>Paenibacillus</taxon>
    </lineage>
</organism>
<dbReference type="PROSITE" id="PS51462">
    <property type="entry name" value="NUDIX"/>
    <property type="match status" value="1"/>
</dbReference>
<feature type="domain" description="Nudix hydrolase" evidence="1">
    <location>
        <begin position="2"/>
        <end position="136"/>
    </location>
</feature>
<protein>
    <submittedName>
        <fullName evidence="2">NUDIX domain-containing protein</fullName>
    </submittedName>
</protein>
<evidence type="ECO:0000259" key="1">
    <source>
        <dbReference type="PROSITE" id="PS51462"/>
    </source>
</evidence>
<dbReference type="InterPro" id="IPR015797">
    <property type="entry name" value="NUDIX_hydrolase-like_dom_sf"/>
</dbReference>
<dbReference type="Proteomes" id="UP000663452">
    <property type="component" value="Chromosome"/>
</dbReference>
<sequence>MLLRQMAVAFLFNEAGEVLFLQKKSASRFLGGYLVPIGGHLEDGEYNDPRRACIREIEEETGLTERAVQGLTLRYIVHRNKGDQEIRVQYVFMGSVSADNGLAPSEEGELLWIDNSKLAGLEVTASTRAIMEHYLETGIHNKRIYTGTMYPLQGEPAVGWNVLEGWEDK</sequence>
<dbReference type="RefSeq" id="WP_206103281.1">
    <property type="nucleotide sequence ID" value="NZ_CP070969.1"/>
</dbReference>
<dbReference type="Gene3D" id="3.90.79.10">
    <property type="entry name" value="Nucleoside Triphosphate Pyrophosphohydrolase"/>
    <property type="match status" value="1"/>
</dbReference>
<name>A0ABX7LC90_9BACL</name>
<evidence type="ECO:0000313" key="2">
    <source>
        <dbReference type="EMBL" id="QSF45750.1"/>
    </source>
</evidence>
<gene>
    <name evidence="2" type="ORF">JRJ22_03680</name>
</gene>
<dbReference type="SUPFAM" id="SSF55811">
    <property type="entry name" value="Nudix"/>
    <property type="match status" value="1"/>
</dbReference>
<reference evidence="2 3" key="1">
    <citation type="submission" date="2021-02" db="EMBL/GenBank/DDBJ databases">
        <title>Paenibacillus tianjinensis sp. nov.</title>
        <authorList>
            <person name="Liu H."/>
        </authorList>
    </citation>
    <scope>NUCLEOTIDE SEQUENCE [LARGE SCALE GENOMIC DNA]</scope>
    <source>
        <strain evidence="2 3">TB2019</strain>
    </source>
</reference>
<proteinExistence type="predicted"/>